<evidence type="ECO:0000259" key="1">
    <source>
        <dbReference type="PROSITE" id="PS51186"/>
    </source>
</evidence>
<protein>
    <submittedName>
        <fullName evidence="2">GNAT family N-acetyltransferase</fullName>
    </submittedName>
</protein>
<keyword evidence="2" id="KW-0808">Transferase</keyword>
<dbReference type="AlphaFoldDB" id="A0A5B2VZ82"/>
<proteinExistence type="predicted"/>
<comment type="caution">
    <text evidence="2">The sequence shown here is derived from an EMBL/GenBank/DDBJ whole genome shotgun (WGS) entry which is preliminary data.</text>
</comment>
<dbReference type="GO" id="GO:0016747">
    <property type="term" value="F:acyltransferase activity, transferring groups other than amino-acyl groups"/>
    <property type="evidence" value="ECO:0007669"/>
    <property type="project" value="InterPro"/>
</dbReference>
<sequence>MIIRVYRPSDKQGCIDAFKSNMPRFFAAAELPDYEDWLDELEAHVTAGEISELEQYFVAIQDNNVIGCGGYAVDRHKQEATMAWGLVTNSMHRQGVGKALFLHRFAAIRKVCPECRIVLDTTQHSYSFFEKLGFVVINITRGFYDDGLDRYDMMWKAADPSNE</sequence>
<reference evidence="2 3" key="2">
    <citation type="submission" date="2019-09" db="EMBL/GenBank/DDBJ databases">
        <authorList>
            <person name="Jin C."/>
        </authorList>
    </citation>
    <scope>NUCLEOTIDE SEQUENCE [LARGE SCALE GENOMIC DNA]</scope>
    <source>
        <strain evidence="2 3">BN140078</strain>
    </source>
</reference>
<evidence type="ECO:0000313" key="2">
    <source>
        <dbReference type="EMBL" id="KAA2243556.1"/>
    </source>
</evidence>
<feature type="domain" description="N-acetyltransferase" evidence="1">
    <location>
        <begin position="1"/>
        <end position="158"/>
    </location>
</feature>
<evidence type="ECO:0000313" key="3">
    <source>
        <dbReference type="Proteomes" id="UP000324611"/>
    </source>
</evidence>
<accession>A0A5B2VZ82</accession>
<gene>
    <name evidence="2" type="ORF">F0L74_13775</name>
</gene>
<dbReference type="PROSITE" id="PS51186">
    <property type="entry name" value="GNAT"/>
    <property type="match status" value="1"/>
</dbReference>
<keyword evidence="3" id="KW-1185">Reference proteome</keyword>
<name>A0A5B2VZ82_9BACT</name>
<dbReference type="Gene3D" id="3.40.630.30">
    <property type="match status" value="1"/>
</dbReference>
<dbReference type="EMBL" id="VUOC01000002">
    <property type="protein sequence ID" value="KAA2243556.1"/>
    <property type="molecule type" value="Genomic_DNA"/>
</dbReference>
<dbReference type="InterPro" id="IPR016181">
    <property type="entry name" value="Acyl_CoA_acyltransferase"/>
</dbReference>
<dbReference type="RefSeq" id="WP_149838431.1">
    <property type="nucleotide sequence ID" value="NZ_VUOC01000002.1"/>
</dbReference>
<organism evidence="2 3">
    <name type="scientific">Chitinophaga agrisoli</name>
    <dbReference type="NCBI Taxonomy" id="2607653"/>
    <lineage>
        <taxon>Bacteria</taxon>
        <taxon>Pseudomonadati</taxon>
        <taxon>Bacteroidota</taxon>
        <taxon>Chitinophagia</taxon>
        <taxon>Chitinophagales</taxon>
        <taxon>Chitinophagaceae</taxon>
        <taxon>Chitinophaga</taxon>
    </lineage>
</organism>
<reference evidence="2 3" key="1">
    <citation type="submission" date="2019-09" db="EMBL/GenBank/DDBJ databases">
        <title>Chitinophaga ginsengihumi sp. nov., isolated from soil of ginseng rhizosphere.</title>
        <authorList>
            <person name="Lee J."/>
        </authorList>
    </citation>
    <scope>NUCLEOTIDE SEQUENCE [LARGE SCALE GENOMIC DNA]</scope>
    <source>
        <strain evidence="2 3">BN140078</strain>
    </source>
</reference>
<dbReference type="Pfam" id="PF13508">
    <property type="entry name" value="Acetyltransf_7"/>
    <property type="match status" value="1"/>
</dbReference>
<dbReference type="Proteomes" id="UP000324611">
    <property type="component" value="Unassembled WGS sequence"/>
</dbReference>
<dbReference type="SUPFAM" id="SSF55729">
    <property type="entry name" value="Acyl-CoA N-acyltransferases (Nat)"/>
    <property type="match status" value="1"/>
</dbReference>
<dbReference type="InterPro" id="IPR000182">
    <property type="entry name" value="GNAT_dom"/>
</dbReference>